<dbReference type="InterPro" id="IPR036397">
    <property type="entry name" value="RNaseH_sf"/>
</dbReference>
<keyword evidence="2" id="KW-1185">Reference proteome</keyword>
<accession>A0A8J5CM36</accession>
<evidence type="ECO:0008006" key="3">
    <source>
        <dbReference type="Google" id="ProtNLM"/>
    </source>
</evidence>
<gene>
    <name evidence="1" type="ORF">GWK47_017388</name>
</gene>
<proteinExistence type="predicted"/>
<dbReference type="Proteomes" id="UP000770661">
    <property type="component" value="Unassembled WGS sequence"/>
</dbReference>
<dbReference type="InterPro" id="IPR012337">
    <property type="entry name" value="RNaseH-like_sf"/>
</dbReference>
<dbReference type="AlphaFoldDB" id="A0A8J5CM36"/>
<sequence length="523" mass="57856">MLMMYVFTLTHQLIFSATLIPFIHLLQLVDFLSPQTRAEYSQPSPLHCCLSYLLVSASFLCAGSTSTSVHRFPFLAQLRVSGVIPSSRISCIGYGSASLLSGCLLTTLAIVPYYFRVIRNALDQRPRLPPLRPSAVRSTGKSAQYFGAWILMFPRKTLYPVDVISWPSTLDITHPRSLLHSYSKSDLHAMQKQLALEAIDSVYVPHHLYTDGSLQSDGRAGCAVFSPDTVLPPGGWVGHRLPVSSSSTFCELYGIFSAVSLLCQRGLSGVVICVSKPALQALSCVNSKCRPVVQRILSFLALVCGRGLVVKFLWIPSLDGIRYSDMVDNIAKAACSLPPSDAGPSPSVSCSLSKVRAATFLPSSHLMDCQRAVCVSIQHYDAFRHHRYKYRRRGLMIRRHNVVSARLRLGYRPFWQGAGVEDEPHFSCPLCHSPNASTLEHYCLSCPEVRDMLPRGQPLLDICRHLLVHDNLEALLPRYPSSFGPSLEAAANFKRVMSLPGSHPRLPCWFQCCDHPPPNAPPP</sequence>
<organism evidence="1 2">
    <name type="scientific">Chionoecetes opilio</name>
    <name type="common">Atlantic snow crab</name>
    <name type="synonym">Cancer opilio</name>
    <dbReference type="NCBI Taxonomy" id="41210"/>
    <lineage>
        <taxon>Eukaryota</taxon>
        <taxon>Metazoa</taxon>
        <taxon>Ecdysozoa</taxon>
        <taxon>Arthropoda</taxon>
        <taxon>Crustacea</taxon>
        <taxon>Multicrustacea</taxon>
        <taxon>Malacostraca</taxon>
        <taxon>Eumalacostraca</taxon>
        <taxon>Eucarida</taxon>
        <taxon>Decapoda</taxon>
        <taxon>Pleocyemata</taxon>
        <taxon>Brachyura</taxon>
        <taxon>Eubrachyura</taxon>
        <taxon>Majoidea</taxon>
        <taxon>Majidae</taxon>
        <taxon>Chionoecetes</taxon>
    </lineage>
</organism>
<dbReference type="Gene3D" id="3.30.420.10">
    <property type="entry name" value="Ribonuclease H-like superfamily/Ribonuclease H"/>
    <property type="match status" value="1"/>
</dbReference>
<protein>
    <recommendedName>
        <fullName evidence="3">RNase H type-1 domain-containing protein</fullName>
    </recommendedName>
</protein>
<dbReference type="SUPFAM" id="SSF53098">
    <property type="entry name" value="Ribonuclease H-like"/>
    <property type="match status" value="1"/>
</dbReference>
<name>A0A8J5CM36_CHIOP</name>
<dbReference type="GO" id="GO:0003676">
    <property type="term" value="F:nucleic acid binding"/>
    <property type="evidence" value="ECO:0007669"/>
    <property type="project" value="InterPro"/>
</dbReference>
<dbReference type="EMBL" id="JACEEZ010021999">
    <property type="protein sequence ID" value="KAG0712907.1"/>
    <property type="molecule type" value="Genomic_DNA"/>
</dbReference>
<evidence type="ECO:0000313" key="2">
    <source>
        <dbReference type="Proteomes" id="UP000770661"/>
    </source>
</evidence>
<dbReference type="OrthoDB" id="421040at2759"/>
<reference evidence="1" key="1">
    <citation type="submission" date="2020-07" db="EMBL/GenBank/DDBJ databases">
        <title>The High-quality genome of the commercially important snow crab, Chionoecetes opilio.</title>
        <authorList>
            <person name="Jeong J.-H."/>
            <person name="Ryu S."/>
        </authorList>
    </citation>
    <scope>NUCLEOTIDE SEQUENCE</scope>
    <source>
        <strain evidence="1">MADBK_172401_WGS</strain>
        <tissue evidence="1">Digestive gland</tissue>
    </source>
</reference>
<dbReference type="CDD" id="cd09276">
    <property type="entry name" value="Rnase_HI_RT_non_LTR"/>
    <property type="match status" value="1"/>
</dbReference>
<evidence type="ECO:0000313" key="1">
    <source>
        <dbReference type="EMBL" id="KAG0712907.1"/>
    </source>
</evidence>
<comment type="caution">
    <text evidence="1">The sequence shown here is derived from an EMBL/GenBank/DDBJ whole genome shotgun (WGS) entry which is preliminary data.</text>
</comment>